<dbReference type="PANTHER" id="PTHR43808">
    <property type="entry name" value="ACETYLORNITHINE DEACETYLASE"/>
    <property type="match status" value="1"/>
</dbReference>
<dbReference type="Pfam" id="PF07687">
    <property type="entry name" value="M20_dimer"/>
    <property type="match status" value="1"/>
</dbReference>
<dbReference type="InterPro" id="IPR002933">
    <property type="entry name" value="Peptidase_M20"/>
</dbReference>
<dbReference type="Proteomes" id="UP000461730">
    <property type="component" value="Unassembled WGS sequence"/>
</dbReference>
<dbReference type="GO" id="GO:0006526">
    <property type="term" value="P:L-arginine biosynthetic process"/>
    <property type="evidence" value="ECO:0007669"/>
    <property type="project" value="TreeGrafter"/>
</dbReference>
<dbReference type="Gene3D" id="3.30.70.360">
    <property type="match status" value="1"/>
</dbReference>
<keyword evidence="3" id="KW-0170">Cobalt</keyword>
<dbReference type="CDD" id="cd05651">
    <property type="entry name" value="M20_ArgE_DapE-like"/>
    <property type="match status" value="1"/>
</dbReference>
<dbReference type="GO" id="GO:0008777">
    <property type="term" value="F:acetylornithine deacetylase activity"/>
    <property type="evidence" value="ECO:0007669"/>
    <property type="project" value="TreeGrafter"/>
</dbReference>
<dbReference type="EMBL" id="WRXN01000014">
    <property type="protein sequence ID" value="MVT11550.1"/>
    <property type="molecule type" value="Genomic_DNA"/>
</dbReference>
<keyword evidence="1" id="KW-0479">Metal-binding</keyword>
<dbReference type="RefSeq" id="WP_157308973.1">
    <property type="nucleotide sequence ID" value="NZ_WRXN01000014.1"/>
</dbReference>
<dbReference type="InterPro" id="IPR036264">
    <property type="entry name" value="Bact_exopeptidase_dim_dom"/>
</dbReference>
<evidence type="ECO:0000313" key="5">
    <source>
        <dbReference type="EMBL" id="MVT11550.1"/>
    </source>
</evidence>
<dbReference type="PANTHER" id="PTHR43808:SF31">
    <property type="entry name" value="N-ACETYL-L-CITRULLINE DEACETYLASE"/>
    <property type="match status" value="1"/>
</dbReference>
<evidence type="ECO:0000256" key="3">
    <source>
        <dbReference type="ARBA" id="ARBA00023285"/>
    </source>
</evidence>
<name>A0A7K1UBB6_9BACT</name>
<feature type="domain" description="Peptidase M20 dimerisation" evidence="4">
    <location>
        <begin position="168"/>
        <end position="268"/>
    </location>
</feature>
<dbReference type="SUPFAM" id="SSF53187">
    <property type="entry name" value="Zn-dependent exopeptidases"/>
    <property type="match status" value="1"/>
</dbReference>
<organism evidence="5 6">
    <name type="scientific">Chitinophaga tropicalis</name>
    <dbReference type="NCBI Taxonomy" id="2683588"/>
    <lineage>
        <taxon>Bacteria</taxon>
        <taxon>Pseudomonadati</taxon>
        <taxon>Bacteroidota</taxon>
        <taxon>Chitinophagia</taxon>
        <taxon>Chitinophagales</taxon>
        <taxon>Chitinophagaceae</taxon>
        <taxon>Chitinophaga</taxon>
    </lineage>
</organism>
<evidence type="ECO:0000313" key="6">
    <source>
        <dbReference type="Proteomes" id="UP000461730"/>
    </source>
</evidence>
<dbReference type="GO" id="GO:0046872">
    <property type="term" value="F:metal ion binding"/>
    <property type="evidence" value="ECO:0007669"/>
    <property type="project" value="UniProtKB-KW"/>
</dbReference>
<gene>
    <name evidence="5" type="ORF">GO493_25025</name>
</gene>
<keyword evidence="2 5" id="KW-0378">Hydrolase</keyword>
<dbReference type="Gene3D" id="3.40.630.10">
    <property type="entry name" value="Zn peptidases"/>
    <property type="match status" value="1"/>
</dbReference>
<sequence>MWNQQLYEDAVTLLKSLISVPSLSREEQGTAQLIAEFLKERGIPYQQHLNNIWAKNKHFDPSRPVIVFNSHHDTVKPNPQYTRNPFSPDVEDGRLYGLGSNDAGGCLVSLIATFLHFYERADMKYNIVLTATAEEEISGANGIESILDQLPKIDFAIVGEPTQTQLAIAEKGLMVLDCTVQGNAGHAARDEGENALYKALPDIEWFRTYRFPKVSETLGPVKMSVTVINTSNKAHNVVPADCSFVVDVRVTEQYTLEQVLDIIRSNVKCEVKPRSLRMRPSGIPMDHPFVQGGIRQGKTCYGSPTTSDQALIPATSIKMGPGDSARSHTADEYIYLDEVRQGIDSYINLLEEIL</sequence>
<dbReference type="InterPro" id="IPR050072">
    <property type="entry name" value="Peptidase_M20A"/>
</dbReference>
<evidence type="ECO:0000256" key="1">
    <source>
        <dbReference type="ARBA" id="ARBA00022723"/>
    </source>
</evidence>
<dbReference type="SUPFAM" id="SSF55031">
    <property type="entry name" value="Bacterial exopeptidase dimerisation domain"/>
    <property type="match status" value="1"/>
</dbReference>
<dbReference type="InterPro" id="IPR011650">
    <property type="entry name" value="Peptidase_M20_dimer"/>
</dbReference>
<evidence type="ECO:0000259" key="4">
    <source>
        <dbReference type="Pfam" id="PF07687"/>
    </source>
</evidence>
<reference evidence="5 6" key="1">
    <citation type="submission" date="2019-12" db="EMBL/GenBank/DDBJ databases">
        <title>Chitinophaga sp. strain ysch24 (GDMCC 1.1355), whole genome shotgun sequence.</title>
        <authorList>
            <person name="Zhang X."/>
        </authorList>
    </citation>
    <scope>NUCLEOTIDE SEQUENCE [LARGE SCALE GENOMIC DNA]</scope>
    <source>
        <strain evidence="6">ysch24</strain>
    </source>
</reference>
<dbReference type="Pfam" id="PF01546">
    <property type="entry name" value="Peptidase_M20"/>
    <property type="match status" value="1"/>
</dbReference>
<protein>
    <submittedName>
        <fullName evidence="5">M20/M25/M40 family metallo-hydrolase</fullName>
    </submittedName>
</protein>
<keyword evidence="6" id="KW-1185">Reference proteome</keyword>
<evidence type="ECO:0000256" key="2">
    <source>
        <dbReference type="ARBA" id="ARBA00022801"/>
    </source>
</evidence>
<dbReference type="AlphaFoldDB" id="A0A7K1UBB6"/>
<proteinExistence type="predicted"/>
<comment type="caution">
    <text evidence="5">The sequence shown here is derived from an EMBL/GenBank/DDBJ whole genome shotgun (WGS) entry which is preliminary data.</text>
</comment>
<accession>A0A7K1UBB6</accession>